<dbReference type="SUPFAM" id="SSF54160">
    <property type="entry name" value="Chromo domain-like"/>
    <property type="match status" value="1"/>
</dbReference>
<evidence type="ECO:0000256" key="5">
    <source>
        <dbReference type="ARBA" id="ARBA00022723"/>
    </source>
</evidence>
<dbReference type="EC" id="5.1.99.6" evidence="4 12"/>
<evidence type="ECO:0000256" key="2">
    <source>
        <dbReference type="ARBA" id="ARBA00000909"/>
    </source>
</evidence>
<reference evidence="17" key="1">
    <citation type="submission" date="2022-11" db="UniProtKB">
        <authorList>
            <consortium name="WormBaseParasite"/>
        </authorList>
    </citation>
    <scope>IDENTIFICATION</scope>
</reference>
<keyword evidence="9 12" id="KW-0520">NAD</keyword>
<dbReference type="PROSITE" id="PS50013">
    <property type="entry name" value="CHROMO_2"/>
    <property type="match status" value="1"/>
</dbReference>
<feature type="binding site" evidence="12">
    <location>
        <position position="412"/>
    </location>
    <ligand>
        <name>K(+)</name>
        <dbReference type="ChEBI" id="CHEBI:29103"/>
    </ligand>
</feature>
<feature type="binding site" evidence="12">
    <location>
        <position position="473"/>
    </location>
    <ligand>
        <name>K(+)</name>
        <dbReference type="ChEBI" id="CHEBI:29103"/>
    </ligand>
</feature>
<evidence type="ECO:0000256" key="12">
    <source>
        <dbReference type="HAMAP-Rule" id="MF_03159"/>
    </source>
</evidence>
<dbReference type="InterPro" id="IPR016197">
    <property type="entry name" value="Chromo-like_dom_sf"/>
</dbReference>
<proteinExistence type="inferred from homology"/>
<dbReference type="PROSITE" id="PS51385">
    <property type="entry name" value="YJEF_N"/>
    <property type="match status" value="1"/>
</dbReference>
<evidence type="ECO:0000256" key="8">
    <source>
        <dbReference type="ARBA" id="ARBA00022958"/>
    </source>
</evidence>
<comment type="cofactor">
    <cofactor evidence="12">
        <name>K(+)</name>
        <dbReference type="ChEBI" id="CHEBI:29103"/>
    </cofactor>
    <text evidence="12">Binds 1 potassium ion per subunit.</text>
</comment>
<dbReference type="GO" id="GO:0005739">
    <property type="term" value="C:mitochondrion"/>
    <property type="evidence" value="ECO:0007669"/>
    <property type="project" value="TreeGrafter"/>
</dbReference>
<keyword evidence="10 12" id="KW-0413">Isomerase</keyword>
<dbReference type="Gene3D" id="3.40.50.10260">
    <property type="entry name" value="YjeF N-terminal domain"/>
    <property type="match status" value="1"/>
</dbReference>
<feature type="compositionally biased region" description="Basic and acidic residues" evidence="13">
    <location>
        <begin position="151"/>
        <end position="202"/>
    </location>
</feature>
<comment type="catalytic activity">
    <reaction evidence="2 12">
        <text>(6R)-NADPHX = (6S)-NADPHX</text>
        <dbReference type="Rhea" id="RHEA:32227"/>
        <dbReference type="ChEBI" id="CHEBI:64076"/>
        <dbReference type="ChEBI" id="CHEBI:64077"/>
        <dbReference type="EC" id="5.1.99.6"/>
    </reaction>
</comment>
<dbReference type="SUPFAM" id="SSF64153">
    <property type="entry name" value="YjeF N-terminal domain-like"/>
    <property type="match status" value="1"/>
</dbReference>
<dbReference type="NCBIfam" id="TIGR00197">
    <property type="entry name" value="yjeF_nterm"/>
    <property type="match status" value="1"/>
</dbReference>
<dbReference type="InterPro" id="IPR023779">
    <property type="entry name" value="Chromodomain_CS"/>
</dbReference>
<dbReference type="GO" id="GO:0046872">
    <property type="term" value="F:metal ion binding"/>
    <property type="evidence" value="ECO:0007669"/>
    <property type="project" value="UniProtKB-KW"/>
</dbReference>
<evidence type="ECO:0000256" key="4">
    <source>
        <dbReference type="ARBA" id="ARBA00012228"/>
    </source>
</evidence>
<dbReference type="Pfam" id="PF03853">
    <property type="entry name" value="YjeF_N"/>
    <property type="match status" value="1"/>
</dbReference>
<keyword evidence="11" id="KW-0539">Nucleus</keyword>
<dbReference type="InterPro" id="IPR023780">
    <property type="entry name" value="Chromo_domain"/>
</dbReference>
<dbReference type="InterPro" id="IPR036652">
    <property type="entry name" value="YjeF_N_dom_sf"/>
</dbReference>
<comment type="subcellular location">
    <subcellularLocation>
        <location evidence="3">Nucleus</location>
    </subcellularLocation>
</comment>
<dbReference type="Gene3D" id="2.40.50.40">
    <property type="match status" value="1"/>
</dbReference>
<comment type="caution">
    <text evidence="12">Lacks conserved residue(s) required for the propagation of feature annotation.</text>
</comment>
<dbReference type="WBParaSite" id="scaffold3415_cov306.g6591">
    <property type="protein sequence ID" value="scaffold3415_cov306.g6591"/>
    <property type="gene ID" value="scaffold3415_cov306.g6591"/>
</dbReference>
<dbReference type="SMART" id="SM00298">
    <property type="entry name" value="CHROMO"/>
    <property type="match status" value="1"/>
</dbReference>
<dbReference type="PANTHER" id="PTHR13232">
    <property type="entry name" value="NAD(P)H-HYDRATE EPIMERASE"/>
    <property type="match status" value="1"/>
</dbReference>
<feature type="binding site" evidence="12">
    <location>
        <begin position="477"/>
        <end position="483"/>
    </location>
    <ligand>
        <name>(6S)-NADPHX</name>
        <dbReference type="ChEBI" id="CHEBI:64076"/>
    </ligand>
</feature>
<feature type="compositionally biased region" description="Low complexity" evidence="13">
    <location>
        <begin position="72"/>
        <end position="94"/>
    </location>
</feature>
<evidence type="ECO:0000259" key="15">
    <source>
        <dbReference type="PROSITE" id="PS51385"/>
    </source>
</evidence>
<keyword evidence="8 12" id="KW-0630">Potassium</keyword>
<evidence type="ECO:0000256" key="10">
    <source>
        <dbReference type="ARBA" id="ARBA00023235"/>
    </source>
</evidence>
<dbReference type="PANTHER" id="PTHR13232:SF10">
    <property type="entry name" value="NAD(P)H-HYDRATE EPIMERASE"/>
    <property type="match status" value="1"/>
</dbReference>
<dbReference type="HAMAP" id="MF_01966">
    <property type="entry name" value="NADHX_epimerase"/>
    <property type="match status" value="1"/>
</dbReference>
<feature type="binding site" evidence="12">
    <location>
        <begin position="411"/>
        <end position="415"/>
    </location>
    <ligand>
        <name>(6S)-NADPHX</name>
        <dbReference type="ChEBI" id="CHEBI:64076"/>
    </ligand>
</feature>
<dbReference type="CDD" id="cd18644">
    <property type="entry name" value="CD_polycomb"/>
    <property type="match status" value="1"/>
</dbReference>
<dbReference type="GO" id="GO:0005634">
    <property type="term" value="C:nucleus"/>
    <property type="evidence" value="ECO:0007669"/>
    <property type="project" value="UniProtKB-SubCell"/>
</dbReference>
<evidence type="ECO:0000313" key="16">
    <source>
        <dbReference type="Proteomes" id="UP000887561"/>
    </source>
</evidence>
<feature type="compositionally biased region" description="Polar residues" evidence="13">
    <location>
        <begin position="205"/>
        <end position="215"/>
    </location>
</feature>
<evidence type="ECO:0000256" key="1">
    <source>
        <dbReference type="ARBA" id="ARBA00000013"/>
    </source>
</evidence>
<feature type="region of interest" description="Disordered" evidence="13">
    <location>
        <begin position="58"/>
        <end position="215"/>
    </location>
</feature>
<evidence type="ECO:0000256" key="9">
    <source>
        <dbReference type="ARBA" id="ARBA00023027"/>
    </source>
</evidence>
<protein>
    <recommendedName>
        <fullName evidence="4 12">NAD(P)H-hydrate epimerase</fullName>
        <ecNumber evidence="4 12">5.1.99.6</ecNumber>
    </recommendedName>
    <alternativeName>
        <fullName evidence="12">NAD(P)HX epimerase</fullName>
    </alternativeName>
</protein>
<dbReference type="Pfam" id="PF00385">
    <property type="entry name" value="Chromo"/>
    <property type="match status" value="1"/>
</dbReference>
<feature type="domain" description="YjeF N-terminal" evidence="15">
    <location>
        <begin position="366"/>
        <end position="568"/>
    </location>
</feature>
<sequence length="578" mass="64117">MDPVDGDRVYAAERLLQIRTRKGQQEYLVKWKGWSAKHNTWEPTENILDDRLIQEFEQRQTTTTRGPKRKAAGAASNNLSASGSSTTTTNQTLSPPVKRGRRLASTRQKTDSGSESAAGSPSTSLGTRRSSRRTAAKGEEESRDGSVSTVDKAEVGKKDAKLSVKKTKEDNEEGASEKEEHAEETKIETAPQIERKPTKHELAQNGGNDTTAKNNDTFIITNETDPNCTHKIQVFTKQGGTSASSTEKPKLANNCESDIVCVGTDKAGTTTTQNDMDEDIIIVKDNGSIAETKTWTDPITKEPVTIQNEPYQYNGSHIITDVTLNDFSFMLRTSYFSLKLLNLLSKQFSLLKTGPSMVKYLSQQEAINIDQELFNSFSVDQLMELAGLSCAQAIYSVYNKGKVLVITGPGNNGGDGFVCARHLKHFGFTPTIVNPKRSKNELMQRLIIQTQQLGIEQLELMPKDLSNFNLIVDAIFGFSFKPPIREHFTQIIKQLAEQKDLPIFSIDIPSGWDVEKGPPEDETPTIMPDSLMSLTAPKLCAQYFKGKHHFIGGRFLPPKISEKLNLPEYEGSSQFIKI</sequence>
<feature type="binding site" evidence="12">
    <location>
        <position position="507"/>
    </location>
    <ligand>
        <name>(6S)-NADPHX</name>
        <dbReference type="ChEBI" id="CHEBI:64076"/>
    </ligand>
</feature>
<comment type="function">
    <text evidence="12">Catalyzes the epimerization of the S- and R-forms of NAD(P)HX, a damaged form of NAD(P)H that is a result of enzymatic or heat-dependent hydration. This is a prerequisite for the S-specific NAD(P)H-hydrate dehydratase to allow the repair of both epimers of NAD(P)HX.</text>
</comment>
<keyword evidence="5 12" id="KW-0479">Metal-binding</keyword>
<feature type="domain" description="Chromo" evidence="14">
    <location>
        <begin position="10"/>
        <end position="68"/>
    </location>
</feature>
<evidence type="ECO:0000259" key="14">
    <source>
        <dbReference type="PROSITE" id="PS50013"/>
    </source>
</evidence>
<keyword evidence="16" id="KW-1185">Reference proteome</keyword>
<dbReference type="InterPro" id="IPR004443">
    <property type="entry name" value="YjeF_N_dom"/>
</dbReference>
<evidence type="ECO:0000313" key="17">
    <source>
        <dbReference type="WBParaSite" id="scaffold3415_cov306.g6591"/>
    </source>
</evidence>
<dbReference type="InterPro" id="IPR032976">
    <property type="entry name" value="YJEFN_prot_NAXE-like"/>
</dbReference>
<evidence type="ECO:0000256" key="7">
    <source>
        <dbReference type="ARBA" id="ARBA00022857"/>
    </source>
</evidence>
<name>A0A915M775_MELJA</name>
<dbReference type="Proteomes" id="UP000887561">
    <property type="component" value="Unplaced"/>
</dbReference>
<dbReference type="GO" id="GO:0052856">
    <property type="term" value="F:NAD(P)HX epimerase activity"/>
    <property type="evidence" value="ECO:0007669"/>
    <property type="project" value="UniProtKB-UniRule"/>
</dbReference>
<evidence type="ECO:0000256" key="3">
    <source>
        <dbReference type="ARBA" id="ARBA00004123"/>
    </source>
</evidence>
<dbReference type="InterPro" id="IPR000953">
    <property type="entry name" value="Chromo/chromo_shadow_dom"/>
</dbReference>
<feature type="compositionally biased region" description="Polar residues" evidence="13">
    <location>
        <begin position="105"/>
        <end position="121"/>
    </location>
</feature>
<keyword evidence="6 12" id="KW-0547">Nucleotide-binding</keyword>
<dbReference type="PROSITE" id="PS00598">
    <property type="entry name" value="CHROMO_1"/>
    <property type="match status" value="1"/>
</dbReference>
<evidence type="ECO:0000256" key="13">
    <source>
        <dbReference type="SAM" id="MobiDB-lite"/>
    </source>
</evidence>
<dbReference type="GO" id="GO:0000166">
    <property type="term" value="F:nucleotide binding"/>
    <property type="evidence" value="ECO:0007669"/>
    <property type="project" value="UniProtKB-KW"/>
</dbReference>
<keyword evidence="7" id="KW-0521">NADP</keyword>
<evidence type="ECO:0000256" key="6">
    <source>
        <dbReference type="ARBA" id="ARBA00022741"/>
    </source>
</evidence>
<accession>A0A915M775</accession>
<feature type="binding site" evidence="12">
    <location>
        <position position="510"/>
    </location>
    <ligand>
        <name>K(+)</name>
        <dbReference type="ChEBI" id="CHEBI:29103"/>
    </ligand>
</feature>
<comment type="similarity">
    <text evidence="12">Belongs to the NnrE/AIBP family.</text>
</comment>
<organism evidence="16 17">
    <name type="scientific">Meloidogyne javanica</name>
    <name type="common">Root-knot nematode worm</name>
    <dbReference type="NCBI Taxonomy" id="6303"/>
    <lineage>
        <taxon>Eukaryota</taxon>
        <taxon>Metazoa</taxon>
        <taxon>Ecdysozoa</taxon>
        <taxon>Nematoda</taxon>
        <taxon>Chromadorea</taxon>
        <taxon>Rhabditida</taxon>
        <taxon>Tylenchina</taxon>
        <taxon>Tylenchomorpha</taxon>
        <taxon>Tylenchoidea</taxon>
        <taxon>Meloidogynidae</taxon>
        <taxon>Meloidogyninae</taxon>
        <taxon>Meloidogyne</taxon>
        <taxon>Meloidogyne incognita group</taxon>
    </lineage>
</organism>
<comment type="catalytic activity">
    <reaction evidence="1 12">
        <text>(6R)-NADHX = (6S)-NADHX</text>
        <dbReference type="Rhea" id="RHEA:32215"/>
        <dbReference type="ChEBI" id="CHEBI:64074"/>
        <dbReference type="ChEBI" id="CHEBI:64075"/>
        <dbReference type="EC" id="5.1.99.6"/>
    </reaction>
</comment>
<dbReference type="AlphaFoldDB" id="A0A915M775"/>
<evidence type="ECO:0000256" key="11">
    <source>
        <dbReference type="ARBA" id="ARBA00023242"/>
    </source>
</evidence>